<dbReference type="Gene3D" id="3.40.30.10">
    <property type="entry name" value="Glutaredoxin"/>
    <property type="match status" value="1"/>
</dbReference>
<proteinExistence type="inferred from homology"/>
<evidence type="ECO:0000259" key="4">
    <source>
        <dbReference type="PROSITE" id="PS51352"/>
    </source>
</evidence>
<keyword evidence="2" id="KW-0560">Oxidoreductase</keyword>
<comment type="similarity">
    <text evidence="1">Belongs to the peroxiredoxin family. AhpC/Prx1 subfamily.</text>
</comment>
<dbReference type="InterPro" id="IPR000866">
    <property type="entry name" value="AhpC/TSA"/>
</dbReference>
<dbReference type="EMBL" id="JAVKGR010000024">
    <property type="protein sequence ID" value="MDR8020356.1"/>
    <property type="molecule type" value="Genomic_DNA"/>
</dbReference>
<dbReference type="InterPro" id="IPR013766">
    <property type="entry name" value="Thioredoxin_domain"/>
</dbReference>
<comment type="caution">
    <text evidence="5">The sequence shown here is derived from an EMBL/GenBank/DDBJ whole genome shotgun (WGS) entry which is preliminary data.</text>
</comment>
<comment type="function">
    <text evidence="3">Thiol-specific peroxidase that catalyzes the reduction of hydrogen peroxide and organic hydroperoxides to water and alcohols, respectively. Plays a role in cell protection against oxidative stress by detoxifying peroxides.</text>
</comment>
<dbReference type="Pfam" id="PF00578">
    <property type="entry name" value="AhpC-TSA"/>
    <property type="match status" value="1"/>
</dbReference>
<keyword evidence="6" id="KW-1185">Reference proteome</keyword>
<dbReference type="InterPro" id="IPR050217">
    <property type="entry name" value="Peroxiredoxin"/>
</dbReference>
<dbReference type="InterPro" id="IPR024706">
    <property type="entry name" value="Peroxiredoxin_AhpC-typ"/>
</dbReference>
<reference evidence="5 6" key="1">
    <citation type="submission" date="2023-09" db="EMBL/GenBank/DDBJ databases">
        <title>Description of three actinobacteria isolated from air of manufacturing shop in a pharmaceutical factory.</title>
        <authorList>
            <person name="Zhang D.-F."/>
        </authorList>
    </citation>
    <scope>NUCLEOTIDE SEQUENCE [LARGE SCALE GENOMIC DNA]</scope>
    <source>
        <strain evidence="5 6">LY-0111</strain>
    </source>
</reference>
<dbReference type="PROSITE" id="PS51352">
    <property type="entry name" value="THIOREDOXIN_2"/>
    <property type="match status" value="1"/>
</dbReference>
<evidence type="ECO:0000313" key="6">
    <source>
        <dbReference type="Proteomes" id="UP001251870"/>
    </source>
</evidence>
<dbReference type="InterPro" id="IPR036249">
    <property type="entry name" value="Thioredoxin-like_sf"/>
</dbReference>
<organism evidence="5 6">
    <name type="scientific">Nesterenkonia aerolata</name>
    <dbReference type="NCBI Taxonomy" id="3074079"/>
    <lineage>
        <taxon>Bacteria</taxon>
        <taxon>Bacillati</taxon>
        <taxon>Actinomycetota</taxon>
        <taxon>Actinomycetes</taxon>
        <taxon>Micrococcales</taxon>
        <taxon>Micrococcaceae</taxon>
        <taxon>Nesterenkonia</taxon>
    </lineage>
</organism>
<feature type="domain" description="Thioredoxin" evidence="4">
    <location>
        <begin position="13"/>
        <end position="170"/>
    </location>
</feature>
<dbReference type="RefSeq" id="WP_310549336.1">
    <property type="nucleotide sequence ID" value="NZ_JAVKGR010000024.1"/>
</dbReference>
<dbReference type="PIRSF" id="PIRSF000239">
    <property type="entry name" value="AHPC"/>
    <property type="match status" value="1"/>
</dbReference>
<dbReference type="SUPFAM" id="SSF52833">
    <property type="entry name" value="Thioredoxin-like"/>
    <property type="match status" value="1"/>
</dbReference>
<evidence type="ECO:0000256" key="2">
    <source>
        <dbReference type="ARBA" id="ARBA00023002"/>
    </source>
</evidence>
<protein>
    <submittedName>
        <fullName evidence="5">Redoxin domain-containing protein</fullName>
    </submittedName>
</protein>
<dbReference type="PANTHER" id="PTHR10681:SF128">
    <property type="entry name" value="THIOREDOXIN-DEPENDENT PEROXIDE REDUCTASE, MITOCHONDRIAL"/>
    <property type="match status" value="1"/>
</dbReference>
<dbReference type="PANTHER" id="PTHR10681">
    <property type="entry name" value="THIOREDOXIN PEROXIDASE"/>
    <property type="match status" value="1"/>
</dbReference>
<evidence type="ECO:0000256" key="1">
    <source>
        <dbReference type="ARBA" id="ARBA00009796"/>
    </source>
</evidence>
<accession>A0ABU2DV13</accession>
<evidence type="ECO:0000256" key="3">
    <source>
        <dbReference type="ARBA" id="ARBA00037420"/>
    </source>
</evidence>
<gene>
    <name evidence="5" type="ORF">RIL96_12380</name>
</gene>
<evidence type="ECO:0000313" key="5">
    <source>
        <dbReference type="EMBL" id="MDR8020356.1"/>
    </source>
</evidence>
<dbReference type="Proteomes" id="UP001251870">
    <property type="component" value="Unassembled WGS sequence"/>
</dbReference>
<name>A0ABU2DV13_9MICC</name>
<sequence>MSESGVEHGITAPTLGARAPEFSARTHYAEQVQLEDLAGAPSALVFYPFAFSTVCGSELRELQGVGEQLCAMGSRVLAISCDAVHTLRAYAEDLLSDSDADELGLTLVSDFWPHGAMARSYGCFDQVRGAARRLTVILDPQLRVHTVQTAGLGEQRDVAQLLCALREAASPEAGRDGLINGVTSGPR</sequence>